<dbReference type="EMBL" id="BARW01013034">
    <property type="protein sequence ID" value="GAI75359.1"/>
    <property type="molecule type" value="Genomic_DNA"/>
</dbReference>
<evidence type="ECO:0000313" key="1">
    <source>
        <dbReference type="EMBL" id="GAI75359.1"/>
    </source>
</evidence>
<organism evidence="1">
    <name type="scientific">marine sediment metagenome</name>
    <dbReference type="NCBI Taxonomy" id="412755"/>
    <lineage>
        <taxon>unclassified sequences</taxon>
        <taxon>metagenomes</taxon>
        <taxon>ecological metagenomes</taxon>
    </lineage>
</organism>
<reference evidence="1" key="1">
    <citation type="journal article" date="2014" name="Front. Microbiol.">
        <title>High frequency of phylogenetically diverse reductive dehalogenase-homologous genes in deep subseafloor sedimentary metagenomes.</title>
        <authorList>
            <person name="Kawai M."/>
            <person name="Futagami T."/>
            <person name="Toyoda A."/>
            <person name="Takaki Y."/>
            <person name="Nishi S."/>
            <person name="Hori S."/>
            <person name="Arai W."/>
            <person name="Tsubouchi T."/>
            <person name="Morono Y."/>
            <person name="Uchiyama I."/>
            <person name="Ito T."/>
            <person name="Fujiyama A."/>
            <person name="Inagaki F."/>
            <person name="Takami H."/>
        </authorList>
    </citation>
    <scope>NUCLEOTIDE SEQUENCE</scope>
    <source>
        <strain evidence="1">Expedition CK06-06</strain>
    </source>
</reference>
<proteinExistence type="predicted"/>
<feature type="non-terminal residue" evidence="1">
    <location>
        <position position="1"/>
    </location>
</feature>
<evidence type="ECO:0008006" key="2">
    <source>
        <dbReference type="Google" id="ProtNLM"/>
    </source>
</evidence>
<accession>X1T5Q6</accession>
<dbReference type="AlphaFoldDB" id="X1T5Q6"/>
<sequence>SEIWITSLFTYWAKYVKDAVQYYKNIFPQSKIILGGIYASLFSKEEVKEYTGCDEVYQGVISEAEKYPPAYDLIKNSNPR</sequence>
<protein>
    <recommendedName>
        <fullName evidence="2">B12-binding domain-containing protein</fullName>
    </recommendedName>
</protein>
<gene>
    <name evidence="1" type="ORF">S12H4_24161</name>
</gene>
<name>X1T5Q6_9ZZZZ</name>
<comment type="caution">
    <text evidence="1">The sequence shown here is derived from an EMBL/GenBank/DDBJ whole genome shotgun (WGS) entry which is preliminary data.</text>
</comment>